<proteinExistence type="predicted"/>
<feature type="region of interest" description="Disordered" evidence="1">
    <location>
        <begin position="26"/>
        <end position="64"/>
    </location>
</feature>
<feature type="compositionally biased region" description="Polar residues" evidence="1">
    <location>
        <begin position="54"/>
        <end position="64"/>
    </location>
</feature>
<name>A0A7K0D4F0_9NOCA</name>
<gene>
    <name evidence="2" type="ORF">NRB20_28280</name>
</gene>
<dbReference type="EMBL" id="WEGK01000005">
    <property type="protein sequence ID" value="MQY19734.1"/>
    <property type="molecule type" value="Genomic_DNA"/>
</dbReference>
<organism evidence="2 3">
    <name type="scientific">Nocardia macrotermitis</name>
    <dbReference type="NCBI Taxonomy" id="2585198"/>
    <lineage>
        <taxon>Bacteria</taxon>
        <taxon>Bacillati</taxon>
        <taxon>Actinomycetota</taxon>
        <taxon>Actinomycetes</taxon>
        <taxon>Mycobacteriales</taxon>
        <taxon>Nocardiaceae</taxon>
        <taxon>Nocardia</taxon>
    </lineage>
</organism>
<dbReference type="AlphaFoldDB" id="A0A7K0D4F0"/>
<evidence type="ECO:0000313" key="3">
    <source>
        <dbReference type="Proteomes" id="UP000438448"/>
    </source>
</evidence>
<dbReference type="Proteomes" id="UP000438448">
    <property type="component" value="Unassembled WGS sequence"/>
</dbReference>
<accession>A0A7K0D4F0</accession>
<sequence>MSAWRFRADTADRQIRRIDNSASVSVIRGGGRASRTTHPRTARVPAPASPPTRPTNANPSNNTSAVRMNTQACIPPIPQQSPAHIPIQPPAIIAPSAVTGLAECGIPNESDMLAAATAFVVLTGWCCVTSMLEVLGVPAELVTCIALTG</sequence>
<protein>
    <submittedName>
        <fullName evidence="2">Uncharacterized protein</fullName>
    </submittedName>
</protein>
<comment type="caution">
    <text evidence="2">The sequence shown here is derived from an EMBL/GenBank/DDBJ whole genome shotgun (WGS) entry which is preliminary data.</text>
</comment>
<keyword evidence="3" id="KW-1185">Reference proteome</keyword>
<evidence type="ECO:0000313" key="2">
    <source>
        <dbReference type="EMBL" id="MQY19734.1"/>
    </source>
</evidence>
<evidence type="ECO:0000256" key="1">
    <source>
        <dbReference type="SAM" id="MobiDB-lite"/>
    </source>
</evidence>
<reference evidence="2 3" key="1">
    <citation type="submission" date="2019-10" db="EMBL/GenBank/DDBJ databases">
        <title>Nocardia macrotermitis sp. nov. and Nocardia aurantia sp. nov., isolated from the gut of fungus growing-termite Macrotermes natalensis.</title>
        <authorList>
            <person name="Benndorf R."/>
            <person name="Schwitalla J."/>
            <person name="Martin K."/>
            <person name="De Beer W."/>
            <person name="Kaster A.-K."/>
            <person name="Vollmers J."/>
            <person name="Poulsen M."/>
            <person name="Beemelmanns C."/>
        </authorList>
    </citation>
    <scope>NUCLEOTIDE SEQUENCE [LARGE SCALE GENOMIC DNA]</scope>
    <source>
        <strain evidence="2 3">RB20</strain>
    </source>
</reference>